<dbReference type="OrthoDB" id="4369935at2759"/>
<gene>
    <name evidence="3" type="ORF">NA56DRAFT_665853</name>
</gene>
<evidence type="ECO:0000313" key="4">
    <source>
        <dbReference type="Proteomes" id="UP000235672"/>
    </source>
</evidence>
<feature type="compositionally biased region" description="Basic and acidic residues" evidence="1">
    <location>
        <begin position="1"/>
        <end position="17"/>
    </location>
</feature>
<evidence type="ECO:0000313" key="3">
    <source>
        <dbReference type="EMBL" id="PMD13125.1"/>
    </source>
</evidence>
<feature type="region of interest" description="Disordered" evidence="1">
    <location>
        <begin position="1"/>
        <end position="50"/>
    </location>
</feature>
<name>A0A2J6PGD3_9HELO</name>
<dbReference type="Pfam" id="PF22936">
    <property type="entry name" value="Pol_BBD"/>
    <property type="match status" value="1"/>
</dbReference>
<accession>A0A2J6PGD3</accession>
<proteinExistence type="predicted"/>
<organism evidence="3 4">
    <name type="scientific">Hyaloscypha hepaticicola</name>
    <dbReference type="NCBI Taxonomy" id="2082293"/>
    <lineage>
        <taxon>Eukaryota</taxon>
        <taxon>Fungi</taxon>
        <taxon>Dikarya</taxon>
        <taxon>Ascomycota</taxon>
        <taxon>Pezizomycotina</taxon>
        <taxon>Leotiomycetes</taxon>
        <taxon>Helotiales</taxon>
        <taxon>Hyaloscyphaceae</taxon>
        <taxon>Hyaloscypha</taxon>
    </lineage>
</organism>
<sequence>MARDYKALKKSIEEDKSPSTGPLPMPSGGRGLSPGPKGKTTGSTEGAKSAIEHSWAALEEETSRGPKGLRGTEGLLWVVDSGASRHITYFKKAFIEYSTLQEPITILTANGTELQALGQGTVVLKVSKNGTGL</sequence>
<dbReference type="STRING" id="1745343.A0A2J6PGD3"/>
<dbReference type="AlphaFoldDB" id="A0A2J6PGD3"/>
<keyword evidence="4" id="KW-1185">Reference proteome</keyword>
<reference evidence="3 4" key="1">
    <citation type="submission" date="2016-05" db="EMBL/GenBank/DDBJ databases">
        <title>A degradative enzymes factory behind the ericoid mycorrhizal symbiosis.</title>
        <authorList>
            <consortium name="DOE Joint Genome Institute"/>
            <person name="Martino E."/>
            <person name="Morin E."/>
            <person name="Grelet G."/>
            <person name="Kuo A."/>
            <person name="Kohler A."/>
            <person name="Daghino S."/>
            <person name="Barry K."/>
            <person name="Choi C."/>
            <person name="Cichocki N."/>
            <person name="Clum A."/>
            <person name="Copeland A."/>
            <person name="Hainaut M."/>
            <person name="Haridas S."/>
            <person name="Labutti K."/>
            <person name="Lindquist E."/>
            <person name="Lipzen A."/>
            <person name="Khouja H.-R."/>
            <person name="Murat C."/>
            <person name="Ohm R."/>
            <person name="Olson A."/>
            <person name="Spatafora J."/>
            <person name="Veneault-Fourrey C."/>
            <person name="Henrissat B."/>
            <person name="Grigoriev I."/>
            <person name="Martin F."/>
            <person name="Perotto S."/>
        </authorList>
    </citation>
    <scope>NUCLEOTIDE SEQUENCE [LARGE SCALE GENOMIC DNA]</scope>
    <source>
        <strain evidence="3 4">UAMH 7357</strain>
    </source>
</reference>
<dbReference type="InterPro" id="IPR054722">
    <property type="entry name" value="PolX-like_BBD"/>
</dbReference>
<protein>
    <recommendedName>
        <fullName evidence="2">Retrovirus-related Pol polyprotein from transposon TNT 1-94-like beta-barrel domain-containing protein</fullName>
    </recommendedName>
</protein>
<evidence type="ECO:0000259" key="2">
    <source>
        <dbReference type="Pfam" id="PF22936"/>
    </source>
</evidence>
<dbReference type="Proteomes" id="UP000235672">
    <property type="component" value="Unassembled WGS sequence"/>
</dbReference>
<dbReference type="EMBL" id="KZ613536">
    <property type="protein sequence ID" value="PMD13125.1"/>
    <property type="molecule type" value="Genomic_DNA"/>
</dbReference>
<evidence type="ECO:0000256" key="1">
    <source>
        <dbReference type="SAM" id="MobiDB-lite"/>
    </source>
</evidence>
<feature type="domain" description="Retrovirus-related Pol polyprotein from transposon TNT 1-94-like beta-barrel" evidence="2">
    <location>
        <begin position="77"/>
        <end position="130"/>
    </location>
</feature>